<sequence>MQLPTRKGLQKEKHAVADIRITENTFADFGFKKKFYEVTGLRTLYVVPVKDSIDPWSNWHICEERPRYKADFLYGLDLTIEIIEDHDSYADGYALNKALERACILSITIDGAQAAAI</sequence>
<keyword evidence="2" id="KW-1185">Reference proteome</keyword>
<dbReference type="KEGG" id="tco:Theco_4117"/>
<organism evidence="1 2">
    <name type="scientific">Thermobacillus composti (strain DSM 18247 / JCM 13945 / KWC4)</name>
    <dbReference type="NCBI Taxonomy" id="717605"/>
    <lineage>
        <taxon>Bacteria</taxon>
        <taxon>Bacillati</taxon>
        <taxon>Bacillota</taxon>
        <taxon>Bacilli</taxon>
        <taxon>Bacillales</taxon>
        <taxon>Paenibacillaceae</taxon>
        <taxon>Thermobacillus</taxon>
    </lineage>
</organism>
<geneLocation type="plasmid" evidence="1 2">
    <name>pTHECO01</name>
</geneLocation>
<dbReference type="AlphaFoldDB" id="L0EIP6"/>
<dbReference type="Proteomes" id="UP000010795">
    <property type="component" value="Plasmid pTHECO01"/>
</dbReference>
<accession>L0EIP6</accession>
<dbReference type="EMBL" id="CP003256">
    <property type="protein sequence ID" value="AGA60113.1"/>
    <property type="molecule type" value="Genomic_DNA"/>
</dbReference>
<reference evidence="2" key="1">
    <citation type="submission" date="2012-01" db="EMBL/GenBank/DDBJ databases">
        <title>Complete sequence of plasmid of Thermobacillus composti KWC4.</title>
        <authorList>
            <person name="Lucas S."/>
            <person name="Han J."/>
            <person name="Lapidus A."/>
            <person name="Cheng J.-F."/>
            <person name="Goodwin L."/>
            <person name="Pitluck S."/>
            <person name="Peters L."/>
            <person name="Ovchinnikova G."/>
            <person name="Teshima H."/>
            <person name="Detter J.C."/>
            <person name="Han C."/>
            <person name="Tapia R."/>
            <person name="Land M."/>
            <person name="Hauser L."/>
            <person name="Kyrpides N."/>
            <person name="Ivanova N."/>
            <person name="Pagani I."/>
            <person name="Anderson I."/>
            <person name="Woyke T."/>
        </authorList>
    </citation>
    <scope>NUCLEOTIDE SEQUENCE [LARGE SCALE GENOMIC DNA]</scope>
    <source>
        <strain evidence="2">DSM 18247 / JCM 13945 / KWC4</strain>
        <plasmid evidence="2">Plasmid pTHECO01</plasmid>
    </source>
</reference>
<protein>
    <submittedName>
        <fullName evidence="1">Uncharacterized protein</fullName>
    </submittedName>
</protein>
<name>L0EIP6_THECK</name>
<evidence type="ECO:0000313" key="2">
    <source>
        <dbReference type="Proteomes" id="UP000010795"/>
    </source>
</evidence>
<dbReference type="HOGENOM" id="CLU_2083749_0_0_9"/>
<evidence type="ECO:0000313" key="1">
    <source>
        <dbReference type="EMBL" id="AGA60113.1"/>
    </source>
</evidence>
<proteinExistence type="predicted"/>
<gene>
    <name evidence="1" type="ordered locus">Theco_4117</name>
</gene>
<keyword evidence="1" id="KW-0614">Plasmid</keyword>